<gene>
    <name evidence="2" type="ORF">J1N35_005427</name>
</gene>
<organism evidence="2 3">
    <name type="scientific">Gossypium stocksii</name>
    <dbReference type="NCBI Taxonomy" id="47602"/>
    <lineage>
        <taxon>Eukaryota</taxon>
        <taxon>Viridiplantae</taxon>
        <taxon>Streptophyta</taxon>
        <taxon>Embryophyta</taxon>
        <taxon>Tracheophyta</taxon>
        <taxon>Spermatophyta</taxon>
        <taxon>Magnoliopsida</taxon>
        <taxon>eudicotyledons</taxon>
        <taxon>Gunneridae</taxon>
        <taxon>Pentapetalae</taxon>
        <taxon>rosids</taxon>
        <taxon>malvids</taxon>
        <taxon>Malvales</taxon>
        <taxon>Malvaceae</taxon>
        <taxon>Malvoideae</taxon>
        <taxon>Gossypium</taxon>
    </lineage>
</organism>
<dbReference type="Proteomes" id="UP000828251">
    <property type="component" value="Unassembled WGS sequence"/>
</dbReference>
<protein>
    <recommendedName>
        <fullName evidence="1">Reverse transcriptase zinc-binding domain-containing protein</fullName>
    </recommendedName>
</protein>
<name>A0A9D4AH36_9ROSI</name>
<keyword evidence="3" id="KW-1185">Reference proteome</keyword>
<dbReference type="AlphaFoldDB" id="A0A9D4AH36"/>
<comment type="caution">
    <text evidence="2">The sequence shown here is derived from an EMBL/GenBank/DDBJ whole genome shotgun (WGS) entry which is preliminary data.</text>
</comment>
<feature type="domain" description="Reverse transcriptase zinc-binding" evidence="1">
    <location>
        <begin position="119"/>
        <end position="189"/>
    </location>
</feature>
<sequence>MGCGWQVGNWRSISVWNDTWLPGGLPCKIQSDRVSGIDKVVDLIDIDQGEWNIKLLRDVFPDPVVRHIQRIPLTAHDLEDQWRWFPEETGVYSVRSGYKLLLRCFLGSDGDIYISIDLNTKQIYRHLFGGQVPQKMKITCWRYINNYLPTKANLYESKIRTDRMCPRYGSGPGTLIRVCQDCSGILEVWHRLGIIWTPAPEVEDTPIRWIGQLFANNERQEQLSIIIIWAIWTSRNKIIHEGSECFWKDHIPRPLSAEALACVRAIRFHWVEIEGDSAVLISKLQCAATDRLQVSAFVWDAKQLV</sequence>
<dbReference type="Pfam" id="PF13966">
    <property type="entry name" value="zf-RVT"/>
    <property type="match status" value="1"/>
</dbReference>
<accession>A0A9D4AH36</accession>
<evidence type="ECO:0000259" key="1">
    <source>
        <dbReference type="Pfam" id="PF13966"/>
    </source>
</evidence>
<dbReference type="EMBL" id="JAIQCV010000002">
    <property type="protein sequence ID" value="KAH1122267.1"/>
    <property type="molecule type" value="Genomic_DNA"/>
</dbReference>
<evidence type="ECO:0000313" key="2">
    <source>
        <dbReference type="EMBL" id="KAH1122267.1"/>
    </source>
</evidence>
<evidence type="ECO:0000313" key="3">
    <source>
        <dbReference type="Proteomes" id="UP000828251"/>
    </source>
</evidence>
<feature type="non-terminal residue" evidence="2">
    <location>
        <position position="305"/>
    </location>
</feature>
<dbReference type="OrthoDB" id="1717299at2759"/>
<reference evidence="2 3" key="1">
    <citation type="journal article" date="2021" name="Plant Biotechnol. J.">
        <title>Multi-omics assisted identification of the key and species-specific regulatory components of drought-tolerant mechanisms in Gossypium stocksii.</title>
        <authorList>
            <person name="Yu D."/>
            <person name="Ke L."/>
            <person name="Zhang D."/>
            <person name="Wu Y."/>
            <person name="Sun Y."/>
            <person name="Mei J."/>
            <person name="Sun J."/>
            <person name="Sun Y."/>
        </authorList>
    </citation>
    <scope>NUCLEOTIDE SEQUENCE [LARGE SCALE GENOMIC DNA]</scope>
    <source>
        <strain evidence="3">cv. E1</strain>
        <tissue evidence="2">Leaf</tissue>
    </source>
</reference>
<proteinExistence type="predicted"/>
<dbReference type="InterPro" id="IPR026960">
    <property type="entry name" value="RVT-Znf"/>
</dbReference>